<organism evidence="4 5">
    <name type="scientific">Aulographum hederae CBS 113979</name>
    <dbReference type="NCBI Taxonomy" id="1176131"/>
    <lineage>
        <taxon>Eukaryota</taxon>
        <taxon>Fungi</taxon>
        <taxon>Dikarya</taxon>
        <taxon>Ascomycota</taxon>
        <taxon>Pezizomycotina</taxon>
        <taxon>Dothideomycetes</taxon>
        <taxon>Pleosporomycetidae</taxon>
        <taxon>Aulographales</taxon>
        <taxon>Aulographaceae</taxon>
    </lineage>
</organism>
<dbReference type="InterPro" id="IPR027443">
    <property type="entry name" value="IPNS-like_sf"/>
</dbReference>
<dbReference type="GO" id="GO:0016491">
    <property type="term" value="F:oxidoreductase activity"/>
    <property type="evidence" value="ECO:0007669"/>
    <property type="project" value="UniProtKB-KW"/>
</dbReference>
<dbReference type="AlphaFoldDB" id="A0A6G1H2G1"/>
<evidence type="ECO:0000256" key="2">
    <source>
        <dbReference type="RuleBase" id="RU003682"/>
    </source>
</evidence>
<keyword evidence="2" id="KW-0560">Oxidoreductase</keyword>
<dbReference type="InterPro" id="IPR050231">
    <property type="entry name" value="Iron_ascorbate_oxido_reductase"/>
</dbReference>
<dbReference type="PANTHER" id="PTHR47990">
    <property type="entry name" value="2-OXOGLUTARATE (2OG) AND FE(II)-DEPENDENT OXYGENASE SUPERFAMILY PROTEIN-RELATED"/>
    <property type="match status" value="1"/>
</dbReference>
<dbReference type="GO" id="GO:0044283">
    <property type="term" value="P:small molecule biosynthetic process"/>
    <property type="evidence" value="ECO:0007669"/>
    <property type="project" value="UniProtKB-ARBA"/>
</dbReference>
<keyword evidence="5" id="KW-1185">Reference proteome</keyword>
<dbReference type="GO" id="GO:0046872">
    <property type="term" value="F:metal ion binding"/>
    <property type="evidence" value="ECO:0007669"/>
    <property type="project" value="UniProtKB-KW"/>
</dbReference>
<dbReference type="InterPro" id="IPR005123">
    <property type="entry name" value="Oxoglu/Fe-dep_dioxygenase_dom"/>
</dbReference>
<evidence type="ECO:0000313" key="5">
    <source>
        <dbReference type="Proteomes" id="UP000800041"/>
    </source>
</evidence>
<keyword evidence="2" id="KW-0408">Iron</keyword>
<evidence type="ECO:0000313" key="4">
    <source>
        <dbReference type="EMBL" id="KAF1987406.1"/>
    </source>
</evidence>
<dbReference type="EMBL" id="ML977152">
    <property type="protein sequence ID" value="KAF1987406.1"/>
    <property type="molecule type" value="Genomic_DNA"/>
</dbReference>
<accession>A0A6G1H2G1</accession>
<keyword evidence="2" id="KW-0479">Metal-binding</keyword>
<reference evidence="4" key="1">
    <citation type="journal article" date="2020" name="Stud. Mycol.">
        <title>101 Dothideomycetes genomes: a test case for predicting lifestyles and emergence of pathogens.</title>
        <authorList>
            <person name="Haridas S."/>
            <person name="Albert R."/>
            <person name="Binder M."/>
            <person name="Bloem J."/>
            <person name="Labutti K."/>
            <person name="Salamov A."/>
            <person name="Andreopoulos B."/>
            <person name="Baker S."/>
            <person name="Barry K."/>
            <person name="Bills G."/>
            <person name="Bluhm B."/>
            <person name="Cannon C."/>
            <person name="Castanera R."/>
            <person name="Culley D."/>
            <person name="Daum C."/>
            <person name="Ezra D."/>
            <person name="Gonzalez J."/>
            <person name="Henrissat B."/>
            <person name="Kuo A."/>
            <person name="Liang C."/>
            <person name="Lipzen A."/>
            <person name="Lutzoni F."/>
            <person name="Magnuson J."/>
            <person name="Mondo S."/>
            <person name="Nolan M."/>
            <person name="Ohm R."/>
            <person name="Pangilinan J."/>
            <person name="Park H.-J."/>
            <person name="Ramirez L."/>
            <person name="Alfaro M."/>
            <person name="Sun H."/>
            <person name="Tritt A."/>
            <person name="Yoshinaga Y."/>
            <person name="Zwiers L.-H."/>
            <person name="Turgeon B."/>
            <person name="Goodwin S."/>
            <person name="Spatafora J."/>
            <person name="Crous P."/>
            <person name="Grigoriev I."/>
        </authorList>
    </citation>
    <scope>NUCLEOTIDE SEQUENCE</scope>
    <source>
        <strain evidence="4">CBS 113979</strain>
    </source>
</reference>
<dbReference type="Proteomes" id="UP000800041">
    <property type="component" value="Unassembled WGS sequence"/>
</dbReference>
<dbReference type="Pfam" id="PF14226">
    <property type="entry name" value="DIOX_N"/>
    <property type="match status" value="1"/>
</dbReference>
<dbReference type="Gene3D" id="2.60.120.330">
    <property type="entry name" value="B-lactam Antibiotic, Isopenicillin N Synthase, Chain"/>
    <property type="match status" value="1"/>
</dbReference>
<evidence type="ECO:0000259" key="3">
    <source>
        <dbReference type="PROSITE" id="PS51471"/>
    </source>
</evidence>
<protein>
    <submittedName>
        <fullName evidence="4">Clavaminate synthase-like protein</fullName>
    </submittedName>
</protein>
<dbReference type="InterPro" id="IPR044861">
    <property type="entry name" value="IPNS-like_FE2OG_OXY"/>
</dbReference>
<dbReference type="PROSITE" id="PS51471">
    <property type="entry name" value="FE2OG_OXY"/>
    <property type="match status" value="1"/>
</dbReference>
<evidence type="ECO:0000256" key="1">
    <source>
        <dbReference type="ARBA" id="ARBA00008056"/>
    </source>
</evidence>
<dbReference type="Pfam" id="PF03171">
    <property type="entry name" value="2OG-FeII_Oxy"/>
    <property type="match status" value="1"/>
</dbReference>
<dbReference type="InterPro" id="IPR026992">
    <property type="entry name" value="DIOX_N"/>
</dbReference>
<name>A0A6G1H2G1_9PEZI</name>
<comment type="similarity">
    <text evidence="1 2">Belongs to the iron/ascorbate-dependent oxidoreductase family.</text>
</comment>
<gene>
    <name evidence="4" type="ORF">K402DRAFT_412075</name>
</gene>
<dbReference type="SUPFAM" id="SSF51197">
    <property type="entry name" value="Clavaminate synthase-like"/>
    <property type="match status" value="1"/>
</dbReference>
<dbReference type="OrthoDB" id="288590at2759"/>
<feature type="domain" description="Fe2OG dioxygenase" evidence="3">
    <location>
        <begin position="220"/>
        <end position="342"/>
    </location>
</feature>
<sequence>MLAQKVSRSALFSCRAFAKPPKFTPSARRLLATVSDPEFAPENYPPFPEEIPTAPIEKISLRKLLNRDQKEADRLFEASKTYGFFYLNCRDSEEGEELEHGAINSARLAEEFFKLGKEEKDRYAMKNNKNTIFGYKEAGGSKTDSKGTKDTAEFMNIAKDSIVNNATWPLPKKIKEDNDVLSPFVTTAHSIGLDILKMIGTQLQLPPSAMESRHRITDSSGDQVRMTRSPPLSSTAAMEAQIATPSHTDFGSITILFNWLGGLQIWEPENPDGNKFWSASRHDDKGKWNYVKPIPGHAICNLGDGMTKFSNGILNSGKHRVVPAPGAQGDYVRYSIVYFVRPTDETPLKVLDSPAIPKFEGEEEVLLAKEHIANRARGLGINLN</sequence>
<proteinExistence type="inferred from homology"/>